<dbReference type="EMBL" id="JAAXLA010000005">
    <property type="protein sequence ID" value="NMH96532.1"/>
    <property type="molecule type" value="Genomic_DNA"/>
</dbReference>
<name>A0ABX1S6U6_9PSEU</name>
<comment type="caution">
    <text evidence="2">The sequence shown here is derived from an EMBL/GenBank/DDBJ whole genome shotgun (WGS) entry which is preliminary data.</text>
</comment>
<sequence>MASDEKQQPQSESAAARLPLSPRSLLSLVVGIVAIIVLVPALTMGRGPGPAAPGSGSGTTIAITAVSTSPSVAGERLLRVRGTLTGRRAQAPETYIYVVARPTDGTPVEPTAPAPGRASVSRGTVRIGDGTWETEIRIAAAETRELTLQALAGVLCPSSPAAPCQVDDRAVVHDLAAGTDTRAWDARSPGFTYRPA</sequence>
<accession>A0ABX1S6U6</accession>
<evidence type="ECO:0000313" key="2">
    <source>
        <dbReference type="EMBL" id="NMH96532.1"/>
    </source>
</evidence>
<dbReference type="Proteomes" id="UP000820669">
    <property type="component" value="Unassembled WGS sequence"/>
</dbReference>
<keyword evidence="1" id="KW-0472">Membrane</keyword>
<dbReference type="RefSeq" id="WP_169379919.1">
    <property type="nucleotide sequence ID" value="NZ_JAAXLA010000005.1"/>
</dbReference>
<evidence type="ECO:0000256" key="1">
    <source>
        <dbReference type="SAM" id="Phobius"/>
    </source>
</evidence>
<proteinExistence type="predicted"/>
<keyword evidence="3" id="KW-1185">Reference proteome</keyword>
<gene>
    <name evidence="2" type="ORF">HF526_04240</name>
</gene>
<organism evidence="2 3">
    <name type="scientific">Pseudonocardia acidicola</name>
    <dbReference type="NCBI Taxonomy" id="2724939"/>
    <lineage>
        <taxon>Bacteria</taxon>
        <taxon>Bacillati</taxon>
        <taxon>Actinomycetota</taxon>
        <taxon>Actinomycetes</taxon>
        <taxon>Pseudonocardiales</taxon>
        <taxon>Pseudonocardiaceae</taxon>
        <taxon>Pseudonocardia</taxon>
    </lineage>
</organism>
<keyword evidence="1" id="KW-1133">Transmembrane helix</keyword>
<reference evidence="2 3" key="1">
    <citation type="submission" date="2020-04" db="EMBL/GenBank/DDBJ databases">
        <authorList>
            <person name="Klaysubun C."/>
            <person name="Duangmal K."/>
            <person name="Lipun K."/>
        </authorList>
    </citation>
    <scope>NUCLEOTIDE SEQUENCE [LARGE SCALE GENOMIC DNA]</scope>
    <source>
        <strain evidence="2 3">K10HN5</strain>
    </source>
</reference>
<evidence type="ECO:0000313" key="3">
    <source>
        <dbReference type="Proteomes" id="UP000820669"/>
    </source>
</evidence>
<keyword evidence="1" id="KW-0812">Transmembrane</keyword>
<feature type="transmembrane region" description="Helical" evidence="1">
    <location>
        <begin position="25"/>
        <end position="43"/>
    </location>
</feature>
<protein>
    <submittedName>
        <fullName evidence="2">Uncharacterized protein</fullName>
    </submittedName>
</protein>